<name>A0ABS0LPB0_9LACT</name>
<keyword evidence="4" id="KW-0949">S-adenosyl-L-methionine</keyword>
<dbReference type="InterPro" id="IPR014776">
    <property type="entry name" value="4pyrrole_Mease_sub2"/>
</dbReference>
<protein>
    <recommendedName>
        <fullName evidence="1">uroporphyrinogen-III C-methyltransferase</fullName>
        <ecNumber evidence="1">2.1.1.107</ecNumber>
    </recommendedName>
</protein>
<dbReference type="Proteomes" id="UP000721415">
    <property type="component" value="Unassembled WGS sequence"/>
</dbReference>
<proteinExistence type="predicted"/>
<dbReference type="Pfam" id="PF00590">
    <property type="entry name" value="TP_methylase"/>
    <property type="match status" value="1"/>
</dbReference>
<evidence type="ECO:0000313" key="9">
    <source>
        <dbReference type="Proteomes" id="UP000721415"/>
    </source>
</evidence>
<dbReference type="Pfam" id="PF02602">
    <property type="entry name" value="HEM4"/>
    <property type="match status" value="1"/>
</dbReference>
<feature type="domain" description="Tetrapyrrole methylase" evidence="6">
    <location>
        <begin position="6"/>
        <end position="215"/>
    </location>
</feature>
<keyword evidence="2 8" id="KW-0489">Methyltransferase</keyword>
<dbReference type="SUPFAM" id="SSF53790">
    <property type="entry name" value="Tetrapyrrole methylase"/>
    <property type="match status" value="1"/>
</dbReference>
<evidence type="ECO:0000313" key="8">
    <source>
        <dbReference type="EMBL" id="MBG9985827.1"/>
    </source>
</evidence>
<dbReference type="Gene3D" id="3.40.50.10090">
    <property type="match status" value="1"/>
</dbReference>
<dbReference type="InterPro" id="IPR036108">
    <property type="entry name" value="4pyrrol_syn_uPrphyn_synt_sf"/>
</dbReference>
<keyword evidence="3 8" id="KW-0808">Transferase</keyword>
<dbReference type="Gene3D" id="3.30.950.10">
    <property type="entry name" value="Methyltransferase, Cobalt-precorrin-4 Transmethylase, Domain 2"/>
    <property type="match status" value="1"/>
</dbReference>
<evidence type="ECO:0000259" key="7">
    <source>
        <dbReference type="Pfam" id="PF02602"/>
    </source>
</evidence>
<dbReference type="Gene3D" id="3.40.1010.10">
    <property type="entry name" value="Cobalt-precorrin-4 Transmethylase, Domain 1"/>
    <property type="match status" value="1"/>
</dbReference>
<comment type="caution">
    <text evidence="8">The sequence shown here is derived from an EMBL/GenBank/DDBJ whole genome shotgun (WGS) entry which is preliminary data.</text>
</comment>
<evidence type="ECO:0000256" key="4">
    <source>
        <dbReference type="ARBA" id="ARBA00022691"/>
    </source>
</evidence>
<dbReference type="GO" id="GO:0032259">
    <property type="term" value="P:methylation"/>
    <property type="evidence" value="ECO:0007669"/>
    <property type="project" value="UniProtKB-KW"/>
</dbReference>
<gene>
    <name evidence="8" type="primary">cobA</name>
    <name evidence="8" type="ORF">HZY91_02840</name>
</gene>
<keyword evidence="9" id="KW-1185">Reference proteome</keyword>
<dbReference type="InterPro" id="IPR003754">
    <property type="entry name" value="4pyrrol_synth_uPrphyn_synth"/>
</dbReference>
<evidence type="ECO:0000256" key="2">
    <source>
        <dbReference type="ARBA" id="ARBA00022603"/>
    </source>
</evidence>
<evidence type="ECO:0000256" key="5">
    <source>
        <dbReference type="ARBA" id="ARBA00023244"/>
    </source>
</evidence>
<dbReference type="PANTHER" id="PTHR45790">
    <property type="entry name" value="SIROHEME SYNTHASE-RELATED"/>
    <property type="match status" value="1"/>
</dbReference>
<dbReference type="InterPro" id="IPR000878">
    <property type="entry name" value="4pyrrol_Mease"/>
</dbReference>
<dbReference type="RefSeq" id="WP_197114488.1">
    <property type="nucleotide sequence ID" value="NZ_JACBXQ010000001.1"/>
</dbReference>
<dbReference type="CDD" id="cd11642">
    <property type="entry name" value="SUMT"/>
    <property type="match status" value="1"/>
</dbReference>
<dbReference type="InterPro" id="IPR014777">
    <property type="entry name" value="4pyrrole_Mease_sub1"/>
</dbReference>
<dbReference type="EC" id="2.1.1.107" evidence="1"/>
<dbReference type="SUPFAM" id="SSF69618">
    <property type="entry name" value="HemD-like"/>
    <property type="match status" value="1"/>
</dbReference>
<dbReference type="InterPro" id="IPR050161">
    <property type="entry name" value="Siro_Cobalamin_biosynth"/>
</dbReference>
<accession>A0ABS0LPB0</accession>
<dbReference type="InterPro" id="IPR006366">
    <property type="entry name" value="CobA/CysG_C"/>
</dbReference>
<reference evidence="8 9" key="1">
    <citation type="submission" date="2020-07" db="EMBL/GenBank/DDBJ databases">
        <title>Facklamia lactis sp. nov., isolated from raw milk.</title>
        <authorList>
            <person name="Doll E.V."/>
            <person name="Huptas C."/>
            <person name="Staib L."/>
            <person name="Wenning M."/>
            <person name="Scherer S."/>
        </authorList>
    </citation>
    <scope>NUCLEOTIDE SEQUENCE [LARGE SCALE GENOMIC DNA]</scope>
    <source>
        <strain evidence="8 9">DSM 111018</strain>
    </source>
</reference>
<feature type="domain" description="Tetrapyrrole biosynthesis uroporphyrinogen III synthase" evidence="7">
    <location>
        <begin position="269"/>
        <end position="473"/>
    </location>
</feature>
<dbReference type="EMBL" id="JACBXQ010000001">
    <property type="protein sequence ID" value="MBG9985827.1"/>
    <property type="molecule type" value="Genomic_DNA"/>
</dbReference>
<dbReference type="NCBIfam" id="NF004790">
    <property type="entry name" value="PRK06136.1"/>
    <property type="match status" value="1"/>
</dbReference>
<keyword evidence="5" id="KW-0627">Porphyrin biosynthesis</keyword>
<dbReference type="PANTHER" id="PTHR45790:SF3">
    <property type="entry name" value="S-ADENOSYL-L-METHIONINE-DEPENDENT UROPORPHYRINOGEN III METHYLTRANSFERASE, CHLOROPLASTIC"/>
    <property type="match status" value="1"/>
</dbReference>
<evidence type="ECO:0000256" key="1">
    <source>
        <dbReference type="ARBA" id="ARBA00012162"/>
    </source>
</evidence>
<evidence type="ECO:0000259" key="6">
    <source>
        <dbReference type="Pfam" id="PF00590"/>
    </source>
</evidence>
<sequence>MSQSRVFIVGAGTGRVENLTVKAKRLIETADIIFYDRLINQNILMLAQSTCKKVYVGKEPAGHFTPQDQIIQYLKEASQEYQTIVRLKSGDPYVFGRGGEEAMALAQEGISFEVVPGVTSSIGGLSYAGIPMTYREVALDFHVFTARSKEGDAEHDWGAISRLKGTLVFLMGVKNLPKITQALIDNGKNPATPVAVVEWASRSQQKLVVGTLETIYQKSLAATIKPPSLIVVGDVVKFNESLNYFMNKPLFGRHFAIPQSQAQLLLPLLEDLGAEVILFSSPTKVKAELSLPLSDEEMDVCLLDGSALTAFINWMNKHQTDWRHLKLKKLTVVGEHTQSALESIGIHPDQYYKNFDVLSHQSMNPDQIYIGSQESFKQLIRMNQVFEKAEFYSSSSEVFEKLENESSLEALDGIIYSNTKAVRSIEQYFKDEKLKRQLQQTTAYCLGEQAYRELNRLGFHSIIQTQEPHYQSLQALLIQIFNK</sequence>
<dbReference type="InterPro" id="IPR035996">
    <property type="entry name" value="4pyrrol_Methylase_sf"/>
</dbReference>
<dbReference type="NCBIfam" id="TIGR01469">
    <property type="entry name" value="cobA_cysG_Cterm"/>
    <property type="match status" value="1"/>
</dbReference>
<dbReference type="GO" id="GO:0004851">
    <property type="term" value="F:uroporphyrin-III C-methyltransferase activity"/>
    <property type="evidence" value="ECO:0007669"/>
    <property type="project" value="UniProtKB-EC"/>
</dbReference>
<evidence type="ECO:0000256" key="3">
    <source>
        <dbReference type="ARBA" id="ARBA00022679"/>
    </source>
</evidence>
<organism evidence="8 9">
    <name type="scientific">Facklamia lactis</name>
    <dbReference type="NCBI Taxonomy" id="2749967"/>
    <lineage>
        <taxon>Bacteria</taxon>
        <taxon>Bacillati</taxon>
        <taxon>Bacillota</taxon>
        <taxon>Bacilli</taxon>
        <taxon>Lactobacillales</taxon>
        <taxon>Aerococcaceae</taxon>
        <taxon>Facklamia</taxon>
    </lineage>
</organism>